<dbReference type="Proteomes" id="UP000549971">
    <property type="component" value="Unassembled WGS sequence"/>
</dbReference>
<feature type="domain" description="ABC transporter" evidence="8">
    <location>
        <begin position="6"/>
        <end position="257"/>
    </location>
</feature>
<dbReference type="GO" id="GO:0005886">
    <property type="term" value="C:plasma membrane"/>
    <property type="evidence" value="ECO:0007669"/>
    <property type="project" value="UniProtKB-SubCell"/>
</dbReference>
<dbReference type="AlphaFoldDB" id="A0A7W9JFI5"/>
<accession>A0A7W9JFI5</accession>
<dbReference type="Pfam" id="PF00005">
    <property type="entry name" value="ABC_tran"/>
    <property type="match status" value="1"/>
</dbReference>
<dbReference type="Gene3D" id="3.40.50.300">
    <property type="entry name" value="P-loop containing nucleotide triphosphate hydrolases"/>
    <property type="match status" value="1"/>
</dbReference>
<keyword evidence="7" id="KW-0472">Membrane</keyword>
<keyword evidence="3" id="KW-0813">Transport</keyword>
<evidence type="ECO:0000256" key="6">
    <source>
        <dbReference type="ARBA" id="ARBA00022840"/>
    </source>
</evidence>
<dbReference type="InterPro" id="IPR003439">
    <property type="entry name" value="ABC_transporter-like_ATP-bd"/>
</dbReference>
<evidence type="ECO:0000313" key="10">
    <source>
        <dbReference type="Proteomes" id="UP000549971"/>
    </source>
</evidence>
<keyword evidence="6 9" id="KW-0067">ATP-binding</keyword>
<reference evidence="9 10" key="1">
    <citation type="submission" date="2020-08" db="EMBL/GenBank/DDBJ databases">
        <title>Sequencing the genomes of 1000 actinobacteria strains.</title>
        <authorList>
            <person name="Klenk H.-P."/>
        </authorList>
    </citation>
    <scope>NUCLEOTIDE SEQUENCE [LARGE SCALE GENOMIC DNA]</scope>
    <source>
        <strain evidence="9 10">DSM 28967</strain>
    </source>
</reference>
<dbReference type="Pfam" id="PF08352">
    <property type="entry name" value="oligo_HPY"/>
    <property type="match status" value="1"/>
</dbReference>
<dbReference type="GO" id="GO:0015833">
    <property type="term" value="P:peptide transport"/>
    <property type="evidence" value="ECO:0007669"/>
    <property type="project" value="InterPro"/>
</dbReference>
<evidence type="ECO:0000256" key="4">
    <source>
        <dbReference type="ARBA" id="ARBA00022475"/>
    </source>
</evidence>
<dbReference type="InterPro" id="IPR003593">
    <property type="entry name" value="AAA+_ATPase"/>
</dbReference>
<dbReference type="PANTHER" id="PTHR43297">
    <property type="entry name" value="OLIGOPEPTIDE TRANSPORT ATP-BINDING PROTEIN APPD"/>
    <property type="match status" value="1"/>
</dbReference>
<protein>
    <submittedName>
        <fullName evidence="9">Peptide/nickel transport system ATP-binding protein/oligopeptide transport system ATP-binding protein</fullName>
    </submittedName>
</protein>
<comment type="caution">
    <text evidence="9">The sequence shown here is derived from an EMBL/GenBank/DDBJ whole genome shotgun (WGS) entry which is preliminary data.</text>
</comment>
<evidence type="ECO:0000256" key="3">
    <source>
        <dbReference type="ARBA" id="ARBA00022448"/>
    </source>
</evidence>
<dbReference type="SUPFAM" id="SSF52540">
    <property type="entry name" value="P-loop containing nucleoside triphosphate hydrolases"/>
    <property type="match status" value="1"/>
</dbReference>
<name>A0A7W9JFI5_9ACTN</name>
<keyword evidence="4" id="KW-1003">Cell membrane</keyword>
<evidence type="ECO:0000256" key="2">
    <source>
        <dbReference type="ARBA" id="ARBA00005417"/>
    </source>
</evidence>
<evidence type="ECO:0000256" key="1">
    <source>
        <dbReference type="ARBA" id="ARBA00004202"/>
    </source>
</evidence>
<comment type="subcellular location">
    <subcellularLocation>
        <location evidence="1">Cell membrane</location>
        <topology evidence="1">Peripheral membrane protein</topology>
    </subcellularLocation>
</comment>
<dbReference type="FunFam" id="3.40.50.300:FF:000016">
    <property type="entry name" value="Oligopeptide ABC transporter ATP-binding component"/>
    <property type="match status" value="1"/>
</dbReference>
<dbReference type="GO" id="GO:0016887">
    <property type="term" value="F:ATP hydrolysis activity"/>
    <property type="evidence" value="ECO:0007669"/>
    <property type="project" value="InterPro"/>
</dbReference>
<gene>
    <name evidence="9" type="ORF">HDA39_007599</name>
</gene>
<evidence type="ECO:0000259" key="8">
    <source>
        <dbReference type="PROSITE" id="PS50893"/>
    </source>
</evidence>
<comment type="similarity">
    <text evidence="2">Belongs to the ABC transporter superfamily.</text>
</comment>
<dbReference type="RefSeq" id="WP_184803523.1">
    <property type="nucleotide sequence ID" value="NZ_JACHMY010000001.1"/>
</dbReference>
<dbReference type="GO" id="GO:0005524">
    <property type="term" value="F:ATP binding"/>
    <property type="evidence" value="ECO:0007669"/>
    <property type="project" value="UniProtKB-KW"/>
</dbReference>
<proteinExistence type="inferred from homology"/>
<dbReference type="InterPro" id="IPR013563">
    <property type="entry name" value="Oligopep_ABC_C"/>
</dbReference>
<keyword evidence="10" id="KW-1185">Reference proteome</keyword>
<sequence length="269" mass="29059">MSAPILTVDDLRVDFTLPGQTVHAVRGISFELRAGRTLAIVGESGSGKSATACGVLRLNPEPPATYPTGKILYDGHDLLRLPEPDLRTIRGDQIAMVFQDPMSSLNPVRRIGAQVAEVLCRHRGGRASRYRDEVLAALTSAGIDDPERRAAQYPHQLSGGLRQRAMIAMALVAGPRLLIADEPTTALDVTVQAQILDVLADLQQERQMALLLITHDLGVVATMADDVLVMRAGEVVESGDVLSILTDPQHPYTQQLLAATPRLREETPA</sequence>
<dbReference type="InterPro" id="IPR050388">
    <property type="entry name" value="ABC_Ni/Peptide_Import"/>
</dbReference>
<dbReference type="PROSITE" id="PS50893">
    <property type="entry name" value="ABC_TRANSPORTER_2"/>
    <property type="match status" value="1"/>
</dbReference>
<dbReference type="PANTHER" id="PTHR43297:SF2">
    <property type="entry name" value="DIPEPTIDE TRANSPORT ATP-BINDING PROTEIN DPPD"/>
    <property type="match status" value="1"/>
</dbReference>
<dbReference type="InterPro" id="IPR027417">
    <property type="entry name" value="P-loop_NTPase"/>
</dbReference>
<keyword evidence="5" id="KW-0547">Nucleotide-binding</keyword>
<dbReference type="CDD" id="cd03257">
    <property type="entry name" value="ABC_NikE_OppD_transporters"/>
    <property type="match status" value="1"/>
</dbReference>
<evidence type="ECO:0000313" key="9">
    <source>
        <dbReference type="EMBL" id="MBB5840865.1"/>
    </source>
</evidence>
<evidence type="ECO:0000256" key="5">
    <source>
        <dbReference type="ARBA" id="ARBA00022741"/>
    </source>
</evidence>
<organism evidence="9 10">
    <name type="scientific">Kribbella italica</name>
    <dbReference type="NCBI Taxonomy" id="1540520"/>
    <lineage>
        <taxon>Bacteria</taxon>
        <taxon>Bacillati</taxon>
        <taxon>Actinomycetota</taxon>
        <taxon>Actinomycetes</taxon>
        <taxon>Propionibacteriales</taxon>
        <taxon>Kribbellaceae</taxon>
        <taxon>Kribbella</taxon>
    </lineage>
</organism>
<evidence type="ECO:0000256" key="7">
    <source>
        <dbReference type="ARBA" id="ARBA00023136"/>
    </source>
</evidence>
<dbReference type="EMBL" id="JACHMY010000001">
    <property type="protein sequence ID" value="MBB5840865.1"/>
    <property type="molecule type" value="Genomic_DNA"/>
</dbReference>
<dbReference type="SMART" id="SM00382">
    <property type="entry name" value="AAA"/>
    <property type="match status" value="1"/>
</dbReference>